<dbReference type="InterPro" id="IPR025705">
    <property type="entry name" value="Beta_hexosaminidase_sua/sub"/>
</dbReference>
<keyword evidence="7" id="KW-0812">Transmembrane</keyword>
<evidence type="ECO:0000256" key="2">
    <source>
        <dbReference type="ARBA" id="ARBA00006285"/>
    </source>
</evidence>
<feature type="domain" description="Beta-hexosaminidase bacterial type N-terminal" evidence="9">
    <location>
        <begin position="54"/>
        <end position="193"/>
    </location>
</feature>
<protein>
    <recommendedName>
        <fullName evidence="3">beta-N-acetylhexosaminidase</fullName>
        <ecNumber evidence="3">3.2.1.52</ecNumber>
    </recommendedName>
</protein>
<feature type="transmembrane region" description="Helical" evidence="7">
    <location>
        <begin position="34"/>
        <end position="52"/>
    </location>
</feature>
<sequence length="773" mass="87601">MINIVLRDQSKNFVPEVKNLNTQPKLNITMKTRLTKWVMLGVLLISALPMYAQLNIIPLPASIKENGASFTLNSQTKIYYEKGLKQQAELLYSALSPATGFNFEVTDQKKAVKNIIVLKVSKGGAPMAKTDALNKESYKLSVKNDVITIEGTSPAGVFYGAQTLLQMLPAEIYNKQLQRKTIWKIKGAEIADAPSYEWRGMMLDVARYFFGKHFVLKFIDMMAMYKMNVLHFHLTDDAGWRLEIKKYPKLTSVGAWRGEGAERTGGYYTQEDIKEIVAYATARNVDVIPEIEVPAHALASIAAYPDLCCTGEQYTVQTQHSISKEIYCVGKESTFDFLADVFKETFALFPSKYIHIGGDEAQYDRWKTCPHCQKRKQELGVKTEKEMQVYFNQRIQKMVKGYGKTIVGWDEIIEDGLKDKAVGMIWHDQKKAFKASEAGHYSVMALTGYCYFDVAESNIPGEVKAATWLQPISLEKAYQLNPMLEGLDPKYRPQILGAEATLWSDQFIHGTVLQEIAPINEDRSEKYFEYLTFPRMSALAEVCWTAHEKQAWPDFEKRIRTHYKRYDNAGFGYRVPLPKLISNEKGANGFTIKLESDVEGAQIRYTTDGTRANVYSPVYTQAVTVPKLSDFSAITVVNRNQYSLPLYFPEKYDKFKKYGALVAEWKPSAIKGKDFGTLEMNATGKINENGEYVLSFWYTEGHSRLEIKSVELYKNGVKIAEDVHDGYTGSSQENNQYKFKVDAYETGAAFTLKAVVRGDVDNDSNGAVFIKKQ</sequence>
<dbReference type="InterPro" id="IPR015883">
    <property type="entry name" value="Glyco_hydro_20_cat"/>
</dbReference>
<dbReference type="Pfam" id="PF13290">
    <property type="entry name" value="CHB_HEX_C_1"/>
    <property type="match status" value="1"/>
</dbReference>
<dbReference type="CDD" id="cd06563">
    <property type="entry name" value="GH20_chitobiase-like"/>
    <property type="match status" value="1"/>
</dbReference>
<feature type="domain" description="Glycoside hydrolase family 20 catalytic" evidence="8">
    <location>
        <begin position="196"/>
        <end position="546"/>
    </location>
</feature>
<evidence type="ECO:0000256" key="6">
    <source>
        <dbReference type="PIRSR" id="PIRSR625705-1"/>
    </source>
</evidence>
<dbReference type="GO" id="GO:0004563">
    <property type="term" value="F:beta-N-acetylhexosaminidase activity"/>
    <property type="evidence" value="ECO:0007669"/>
    <property type="project" value="UniProtKB-EC"/>
</dbReference>
<keyword evidence="5" id="KW-0326">Glycosidase</keyword>
<dbReference type="InterPro" id="IPR029018">
    <property type="entry name" value="Hex-like_dom2"/>
</dbReference>
<dbReference type="InterPro" id="IPR017853">
    <property type="entry name" value="GH"/>
</dbReference>
<dbReference type="PANTHER" id="PTHR22600">
    <property type="entry name" value="BETA-HEXOSAMINIDASE"/>
    <property type="match status" value="1"/>
</dbReference>
<comment type="similarity">
    <text evidence="2">Belongs to the glycosyl hydrolase 20 family.</text>
</comment>
<keyword evidence="12" id="KW-1185">Reference proteome</keyword>
<evidence type="ECO:0000256" key="4">
    <source>
        <dbReference type="ARBA" id="ARBA00022801"/>
    </source>
</evidence>
<dbReference type="Pfam" id="PF00728">
    <property type="entry name" value="Glyco_hydro_20"/>
    <property type="match status" value="1"/>
</dbReference>
<evidence type="ECO:0000313" key="11">
    <source>
        <dbReference type="EMBL" id="ATP56474.1"/>
    </source>
</evidence>
<dbReference type="PRINTS" id="PR00738">
    <property type="entry name" value="GLHYDRLASE20"/>
</dbReference>
<keyword evidence="4" id="KW-0378">Hydrolase</keyword>
<accession>A0A2D1U4L8</accession>
<dbReference type="PANTHER" id="PTHR22600:SF57">
    <property type="entry name" value="BETA-N-ACETYLHEXOSAMINIDASE"/>
    <property type="match status" value="1"/>
</dbReference>
<comment type="catalytic activity">
    <reaction evidence="1">
        <text>Hydrolysis of terminal non-reducing N-acetyl-D-hexosamine residues in N-acetyl-beta-D-hexosaminides.</text>
        <dbReference type="EC" id="3.2.1.52"/>
    </reaction>
</comment>
<dbReference type="AlphaFoldDB" id="A0A2D1U4L8"/>
<evidence type="ECO:0000259" key="9">
    <source>
        <dbReference type="Pfam" id="PF02838"/>
    </source>
</evidence>
<evidence type="ECO:0000256" key="5">
    <source>
        <dbReference type="ARBA" id="ARBA00023295"/>
    </source>
</evidence>
<keyword evidence="7" id="KW-0472">Membrane</keyword>
<dbReference type="Pfam" id="PF02838">
    <property type="entry name" value="Glyco_hydro_20b"/>
    <property type="match status" value="1"/>
</dbReference>
<dbReference type="Proteomes" id="UP000223749">
    <property type="component" value="Chromosome"/>
</dbReference>
<dbReference type="KEGG" id="pgs:CPT03_08300"/>
<dbReference type="EC" id="3.2.1.52" evidence="3"/>
<organism evidence="11 12">
    <name type="scientific">Pedobacter ginsengisoli</name>
    <dbReference type="NCBI Taxonomy" id="363852"/>
    <lineage>
        <taxon>Bacteria</taxon>
        <taxon>Pseudomonadati</taxon>
        <taxon>Bacteroidota</taxon>
        <taxon>Sphingobacteriia</taxon>
        <taxon>Sphingobacteriales</taxon>
        <taxon>Sphingobacteriaceae</taxon>
        <taxon>Pedobacter</taxon>
    </lineage>
</organism>
<dbReference type="GO" id="GO:0005975">
    <property type="term" value="P:carbohydrate metabolic process"/>
    <property type="evidence" value="ECO:0007669"/>
    <property type="project" value="InterPro"/>
</dbReference>
<evidence type="ECO:0000256" key="3">
    <source>
        <dbReference type="ARBA" id="ARBA00012663"/>
    </source>
</evidence>
<dbReference type="Gene3D" id="3.30.379.10">
    <property type="entry name" value="Chitobiase/beta-hexosaminidase domain 2-like"/>
    <property type="match status" value="1"/>
</dbReference>
<evidence type="ECO:0000259" key="10">
    <source>
        <dbReference type="Pfam" id="PF13290"/>
    </source>
</evidence>
<dbReference type="InterPro" id="IPR059177">
    <property type="entry name" value="GH29D-like_dom"/>
</dbReference>
<gene>
    <name evidence="11" type="ORF">CPT03_08300</name>
</gene>
<feature type="domain" description="GH29D-like beta-sandwich" evidence="10">
    <location>
        <begin position="591"/>
        <end position="640"/>
    </location>
</feature>
<keyword evidence="7" id="KW-1133">Transmembrane helix</keyword>
<proteinExistence type="inferred from homology"/>
<evidence type="ECO:0000313" key="12">
    <source>
        <dbReference type="Proteomes" id="UP000223749"/>
    </source>
</evidence>
<dbReference type="SUPFAM" id="SSF51445">
    <property type="entry name" value="(Trans)glycosidases"/>
    <property type="match status" value="1"/>
</dbReference>
<dbReference type="GO" id="GO:0030203">
    <property type="term" value="P:glycosaminoglycan metabolic process"/>
    <property type="evidence" value="ECO:0007669"/>
    <property type="project" value="TreeGrafter"/>
</dbReference>
<evidence type="ECO:0000256" key="1">
    <source>
        <dbReference type="ARBA" id="ARBA00001231"/>
    </source>
</evidence>
<dbReference type="Gene3D" id="3.20.20.80">
    <property type="entry name" value="Glycosidases"/>
    <property type="match status" value="1"/>
</dbReference>
<dbReference type="GO" id="GO:0016020">
    <property type="term" value="C:membrane"/>
    <property type="evidence" value="ECO:0007669"/>
    <property type="project" value="TreeGrafter"/>
</dbReference>
<evidence type="ECO:0000256" key="7">
    <source>
        <dbReference type="SAM" id="Phobius"/>
    </source>
</evidence>
<dbReference type="SUPFAM" id="SSF55545">
    <property type="entry name" value="beta-N-acetylhexosaminidase-like domain"/>
    <property type="match status" value="1"/>
</dbReference>
<evidence type="ECO:0000259" key="8">
    <source>
        <dbReference type="Pfam" id="PF00728"/>
    </source>
</evidence>
<dbReference type="InterPro" id="IPR015882">
    <property type="entry name" value="HEX_bac_N"/>
</dbReference>
<name>A0A2D1U4L8_9SPHI</name>
<feature type="active site" description="Proton donor" evidence="6">
    <location>
        <position position="360"/>
    </location>
</feature>
<dbReference type="EMBL" id="CP024091">
    <property type="protein sequence ID" value="ATP56474.1"/>
    <property type="molecule type" value="Genomic_DNA"/>
</dbReference>
<reference evidence="11 12" key="1">
    <citation type="submission" date="2017-10" db="EMBL/GenBank/DDBJ databases">
        <title>Whole genome of Pedobacter ginsengisoli T01R-27 isolated from tomato rhizosphere.</title>
        <authorList>
            <person name="Weon H.-Y."/>
            <person name="Lee S.A."/>
            <person name="Sang M.K."/>
            <person name="Song J."/>
        </authorList>
    </citation>
    <scope>NUCLEOTIDE SEQUENCE [LARGE SCALE GENOMIC DNA]</scope>
    <source>
        <strain evidence="11 12">T01R-27</strain>
    </source>
</reference>